<organism evidence="3 4">
    <name type="scientific">Paludisphaera mucosa</name>
    <dbReference type="NCBI Taxonomy" id="3030827"/>
    <lineage>
        <taxon>Bacteria</taxon>
        <taxon>Pseudomonadati</taxon>
        <taxon>Planctomycetota</taxon>
        <taxon>Planctomycetia</taxon>
        <taxon>Isosphaerales</taxon>
        <taxon>Isosphaeraceae</taxon>
        <taxon>Paludisphaera</taxon>
    </lineage>
</organism>
<sequence length="513" mass="54389">MPSPLRAPRAWLVPVVLTALAVVAPHEAWAAPISPWQPDGPRFTLTYSTSLIGRNLNTSSGDGLPGVTFQGVQDRTILSPAPFQVGSFPQALPGGSVVDLPLGTLDVHIPSDASPEDGEMFRIRLTVWATDAAGSSETMSAQLMLNMSLIEPTGPSGGLKLSYGFFVFDSPPPIGPPGSIAGVLAQDGFTHLVLAPPSWQTIPVSADGVLALDAKLVTAQVGGVPVPEPSTWLVFAGTVAAFGLRRMRRSKSSFRSDAAGPDRILKNAVQPPAPARHRTIPLDDIQEGNMLSPREFAHTRALSTILTGLVVLAAAGREARAVPIPTQITYSTSGPEASHALPTLGPYEFHPVTDGLATVGSELKLGMILVHRQEAGQYMPVLGIPFPIEFRVTKFGEAPLPAGGASIQIDNFINHYIRTDGTVVGNMEMFIRMDPLDGGKYDPVQVGPISLSLKPIAVPPNWDQRPDQEVVAVDVYARLEGAPVPEPATWVVFALGAVGAWRATRTRAGRSRA</sequence>
<evidence type="ECO:0000256" key="1">
    <source>
        <dbReference type="SAM" id="SignalP"/>
    </source>
</evidence>
<feature type="signal peptide" evidence="1">
    <location>
        <begin position="1"/>
        <end position="30"/>
    </location>
</feature>
<keyword evidence="4" id="KW-1185">Reference proteome</keyword>
<feature type="domain" description="Ice-binding protein C-terminal" evidence="2">
    <location>
        <begin position="225"/>
        <end position="248"/>
    </location>
</feature>
<name>A0ABT6FC67_9BACT</name>
<gene>
    <name evidence="3" type="ORF">PZE19_15445</name>
</gene>
<dbReference type="RefSeq" id="WP_277861528.1">
    <property type="nucleotide sequence ID" value="NZ_JARRAG010000002.1"/>
</dbReference>
<feature type="chain" id="PRO_5046155123" evidence="1">
    <location>
        <begin position="31"/>
        <end position="513"/>
    </location>
</feature>
<dbReference type="Proteomes" id="UP001216907">
    <property type="component" value="Unassembled WGS sequence"/>
</dbReference>
<evidence type="ECO:0000313" key="3">
    <source>
        <dbReference type="EMBL" id="MDG3005182.1"/>
    </source>
</evidence>
<feature type="domain" description="Ice-binding protein C-terminal" evidence="2">
    <location>
        <begin position="483"/>
        <end position="502"/>
    </location>
</feature>
<evidence type="ECO:0000313" key="4">
    <source>
        <dbReference type="Proteomes" id="UP001216907"/>
    </source>
</evidence>
<reference evidence="3 4" key="1">
    <citation type="submission" date="2023-03" db="EMBL/GenBank/DDBJ databases">
        <title>Paludisphaera mucosa sp. nov. a novel planctomycete from northern fen.</title>
        <authorList>
            <person name="Ivanova A."/>
        </authorList>
    </citation>
    <scope>NUCLEOTIDE SEQUENCE [LARGE SCALE GENOMIC DNA]</scope>
    <source>
        <strain evidence="3 4">Pla2</strain>
    </source>
</reference>
<dbReference type="EMBL" id="JARRAG010000002">
    <property type="protein sequence ID" value="MDG3005182.1"/>
    <property type="molecule type" value="Genomic_DNA"/>
</dbReference>
<dbReference type="InterPro" id="IPR013424">
    <property type="entry name" value="Ice-binding_C"/>
</dbReference>
<protein>
    <submittedName>
        <fullName evidence="3">PEP-CTERM sorting domain-containing protein</fullName>
    </submittedName>
</protein>
<accession>A0ABT6FC67</accession>
<keyword evidence="1" id="KW-0732">Signal</keyword>
<evidence type="ECO:0000259" key="2">
    <source>
        <dbReference type="Pfam" id="PF07589"/>
    </source>
</evidence>
<proteinExistence type="predicted"/>
<dbReference type="Pfam" id="PF07589">
    <property type="entry name" value="PEP-CTERM"/>
    <property type="match status" value="2"/>
</dbReference>
<comment type="caution">
    <text evidence="3">The sequence shown here is derived from an EMBL/GenBank/DDBJ whole genome shotgun (WGS) entry which is preliminary data.</text>
</comment>